<organism evidence="5 6">
    <name type="scientific">Sphingobacterium thermophilum</name>
    <dbReference type="NCBI Taxonomy" id="768534"/>
    <lineage>
        <taxon>Bacteria</taxon>
        <taxon>Pseudomonadati</taxon>
        <taxon>Bacteroidota</taxon>
        <taxon>Sphingobacteriia</taxon>
        <taxon>Sphingobacteriales</taxon>
        <taxon>Sphingobacteriaceae</taxon>
        <taxon>Sphingobacterium</taxon>
    </lineage>
</organism>
<gene>
    <name evidence="5" type="ORF">GCM10023173_05330</name>
</gene>
<evidence type="ECO:0000256" key="1">
    <source>
        <dbReference type="ARBA" id="ARBA00007707"/>
    </source>
</evidence>
<dbReference type="PANTHER" id="PTHR43584:SF8">
    <property type="entry name" value="N-ACETYLMURAMATE ALPHA-1-PHOSPHATE URIDYLYLTRANSFERASE"/>
    <property type="match status" value="1"/>
</dbReference>
<dbReference type="Pfam" id="PF00132">
    <property type="entry name" value="Hexapep"/>
    <property type="match status" value="1"/>
</dbReference>
<reference evidence="6" key="1">
    <citation type="journal article" date="2019" name="Int. J. Syst. Evol. Microbiol.">
        <title>The Global Catalogue of Microorganisms (GCM) 10K type strain sequencing project: providing services to taxonomists for standard genome sequencing and annotation.</title>
        <authorList>
            <consortium name="The Broad Institute Genomics Platform"/>
            <consortium name="The Broad Institute Genome Sequencing Center for Infectious Disease"/>
            <person name="Wu L."/>
            <person name="Ma J."/>
        </authorList>
    </citation>
    <scope>NUCLEOTIDE SEQUENCE [LARGE SCALE GENOMIC DNA]</scope>
    <source>
        <strain evidence="6">JCM 17858</strain>
    </source>
</reference>
<evidence type="ECO:0008006" key="7">
    <source>
        <dbReference type="Google" id="ProtNLM"/>
    </source>
</evidence>
<dbReference type="PANTHER" id="PTHR43584">
    <property type="entry name" value="NUCLEOTIDYL TRANSFERASE"/>
    <property type="match status" value="1"/>
</dbReference>
<dbReference type="Proteomes" id="UP001500394">
    <property type="component" value="Unassembled WGS sequence"/>
</dbReference>
<evidence type="ECO:0000313" key="6">
    <source>
        <dbReference type="Proteomes" id="UP001500394"/>
    </source>
</evidence>
<keyword evidence="4" id="KW-0012">Acyltransferase</keyword>
<dbReference type="RefSeq" id="WP_345064345.1">
    <property type="nucleotide sequence ID" value="NZ_BAABGR010000006.1"/>
</dbReference>
<evidence type="ECO:0000256" key="4">
    <source>
        <dbReference type="ARBA" id="ARBA00023315"/>
    </source>
</evidence>
<keyword evidence="3" id="KW-0808">Transferase</keyword>
<proteinExistence type="inferred from homology"/>
<dbReference type="SUPFAM" id="SSF51161">
    <property type="entry name" value="Trimeric LpxA-like enzymes"/>
    <property type="match status" value="1"/>
</dbReference>
<dbReference type="InterPro" id="IPR023917">
    <property type="entry name" value="Bifunctiontional_GlmU_bac-type"/>
</dbReference>
<protein>
    <recommendedName>
        <fullName evidence="7">UDP-N-acetylglucosamine diphosphorylase/glucosamine-1-phosphate N-acetyltransferase</fullName>
    </recommendedName>
</protein>
<dbReference type="EMBL" id="BAABGR010000006">
    <property type="protein sequence ID" value="GAA4511946.1"/>
    <property type="molecule type" value="Genomic_DNA"/>
</dbReference>
<evidence type="ECO:0000256" key="2">
    <source>
        <dbReference type="ARBA" id="ARBA00007947"/>
    </source>
</evidence>
<comment type="similarity">
    <text evidence="1">In the C-terminal section; belongs to the transferase hexapeptide repeat family.</text>
</comment>
<name>A0ABP8QWL3_9SPHI</name>
<sequence length="401" mass="44471">MSFSIVLYDRSSERNKLLPLVATRPVGNLRVGAYTLNDKWAKLFHTDVSYLTEDHLAGKYPYTPTQDLVLLVNAHILPEVSLLEKLKTLQVGQRLIGAEGQWIALLTTNQAAEDLEQCITDLNYDIVLYEQKTIVLQELEDIFVTNGAQISFDASLFYMDRLNKLQSHDYVVEGEKLYISSSAAIAKGTYLNALQGPIIIEDNAVIEPGCVIHGPCVIGNNVRVKSGTILYPNVTVGDHSTVCGELNNTVIWGNSAKGHYGYLGCAVLGEGCNLGAGTTNSNLQNNWGEIKIYSYAAHDFRNTGLKKCGVFIGDHSMLAIQSKITTGTVLGVGVQVAISNFIPKFVPDFTWMSEHRTTSYILEKFMDMLERKSSMKGEMLTKEDKAILSAVYEKTEYLRNY</sequence>
<dbReference type="NCBIfam" id="TIGR03991">
    <property type="entry name" value="alt_bact_glmU"/>
    <property type="match status" value="1"/>
</dbReference>
<dbReference type="Gene3D" id="2.160.10.10">
    <property type="entry name" value="Hexapeptide repeat proteins"/>
    <property type="match status" value="1"/>
</dbReference>
<accession>A0ABP8QWL3</accession>
<dbReference type="InterPro" id="IPR011004">
    <property type="entry name" value="Trimer_LpxA-like_sf"/>
</dbReference>
<dbReference type="InterPro" id="IPR050065">
    <property type="entry name" value="GlmU-like"/>
</dbReference>
<comment type="similarity">
    <text evidence="2">In the N-terminal section; belongs to the N-acetylglucosamine-1-phosphate uridyltransferase family.</text>
</comment>
<dbReference type="InterPro" id="IPR001451">
    <property type="entry name" value="Hexapep"/>
</dbReference>
<comment type="caution">
    <text evidence="5">The sequence shown here is derived from an EMBL/GenBank/DDBJ whole genome shotgun (WGS) entry which is preliminary data.</text>
</comment>
<evidence type="ECO:0000256" key="3">
    <source>
        <dbReference type="ARBA" id="ARBA00022679"/>
    </source>
</evidence>
<keyword evidence="6" id="KW-1185">Reference proteome</keyword>
<evidence type="ECO:0000313" key="5">
    <source>
        <dbReference type="EMBL" id="GAA4511946.1"/>
    </source>
</evidence>
<dbReference type="Pfam" id="PF13562">
    <property type="entry name" value="NTP_transf_4"/>
    <property type="match status" value="1"/>
</dbReference>